<dbReference type="AlphaFoldDB" id="A0A6X0RFW4"/>
<proteinExistence type="predicted"/>
<organism evidence="1">
    <name type="scientific">Listeria monocytogenes</name>
    <dbReference type="NCBI Taxonomy" id="1639"/>
    <lineage>
        <taxon>Bacteria</taxon>
        <taxon>Bacillati</taxon>
        <taxon>Bacillota</taxon>
        <taxon>Bacilli</taxon>
        <taxon>Bacillales</taxon>
        <taxon>Listeriaceae</taxon>
        <taxon>Listeria</taxon>
    </lineage>
</organism>
<sequence>MILISQVHDNIIKSYQVDFENEQLRLRTEYSYGDKVNENTDIIFESYLAHLFENEQKDSIIFDIEECTPTLFYEQNQELIEKNRNYCWPISYHTTDTKKELVKFIHRNGYKVFEISSSYGLCGWLLAKDMQVSIAKV</sequence>
<dbReference type="Proteomes" id="UP000844471">
    <property type="component" value="Unassembled WGS sequence"/>
</dbReference>
<gene>
    <name evidence="1" type="ORF">GIH49_13215</name>
</gene>
<name>A0A6X0RFW4_LISMN</name>
<reference evidence="1" key="1">
    <citation type="journal article" date="2018" name="Genome Biol.">
        <title>SKESA: strategic k-mer extension for scrupulous assemblies.</title>
        <authorList>
            <person name="Souvorov A."/>
            <person name="Agarwala R."/>
            <person name="Lipman D.J."/>
        </authorList>
    </citation>
    <scope>NUCLEOTIDE SEQUENCE [LARGE SCALE GENOMIC DNA]</scope>
    <source>
        <strain evidence="1">HPB3501</strain>
    </source>
</reference>
<accession>A0A6X0RFW4</accession>
<reference evidence="1" key="2">
    <citation type="submission" date="2019-11" db="EMBL/GenBank/DDBJ databases">
        <authorList>
            <consortium name="NCBI Pathogen Detection Project"/>
        </authorList>
    </citation>
    <scope>NUCLEOTIDE SEQUENCE</scope>
    <source>
        <strain evidence="1">HPB3501</strain>
    </source>
</reference>
<protein>
    <submittedName>
        <fullName evidence="1">Uncharacterized protein</fullName>
    </submittedName>
</protein>
<evidence type="ECO:0000313" key="1">
    <source>
        <dbReference type="EMBL" id="HAA9723097.1"/>
    </source>
</evidence>
<dbReference type="EMBL" id="DAAEZQ010000008">
    <property type="protein sequence ID" value="HAA9723097.1"/>
    <property type="molecule type" value="Genomic_DNA"/>
</dbReference>
<comment type="caution">
    <text evidence="1">The sequence shown here is derived from an EMBL/GenBank/DDBJ whole genome shotgun (WGS) entry which is preliminary data.</text>
</comment>